<dbReference type="PANTHER" id="PTHR11764">
    <property type="entry name" value="TERPENE CYCLASE/MUTASE FAMILY MEMBER"/>
    <property type="match status" value="1"/>
</dbReference>
<evidence type="ECO:0000256" key="1">
    <source>
        <dbReference type="ARBA" id="ARBA00023235"/>
    </source>
</evidence>
<dbReference type="EMBL" id="JACEIK010001952">
    <property type="protein sequence ID" value="MCD7473302.1"/>
    <property type="molecule type" value="Genomic_DNA"/>
</dbReference>
<gene>
    <name evidence="2" type="ORF">HAX54_015083</name>
</gene>
<keyword evidence="1" id="KW-0413">Isomerase</keyword>
<proteinExistence type="predicted"/>
<evidence type="ECO:0000313" key="3">
    <source>
        <dbReference type="Proteomes" id="UP000823775"/>
    </source>
</evidence>
<reference evidence="2 3" key="1">
    <citation type="journal article" date="2021" name="BMC Genomics">
        <title>Datura genome reveals duplications of psychoactive alkaloid biosynthetic genes and high mutation rate following tissue culture.</title>
        <authorList>
            <person name="Rajewski A."/>
            <person name="Carter-House D."/>
            <person name="Stajich J."/>
            <person name="Litt A."/>
        </authorList>
    </citation>
    <scope>NUCLEOTIDE SEQUENCE [LARGE SCALE GENOMIC DNA]</scope>
    <source>
        <strain evidence="2">AR-01</strain>
    </source>
</reference>
<keyword evidence="3" id="KW-1185">Reference proteome</keyword>
<name>A0ABS8TP86_DATST</name>
<sequence>MASFGSQAWDTSLVALLASEMNNEISDTLRKGHDLQKSQDRGLFSDQDHGWQLSDCTAEAQKPEGFMVYVISLGLAAAGKSYSTSATVQKALNFLLRTQRSDGGLEKATVLVLTRYTELGNRSIKSVQTAWALIHSGQMEDGDFPQQVITLQIKKRKPKEKKILRPLKEQVVESIGTK</sequence>
<dbReference type="PANTHER" id="PTHR11764:SF58">
    <property type="entry name" value="BETA-AMYRIN SYNTHASE-RELATED"/>
    <property type="match status" value="1"/>
</dbReference>
<dbReference type="Gene3D" id="1.50.10.20">
    <property type="match status" value="2"/>
</dbReference>
<evidence type="ECO:0000313" key="2">
    <source>
        <dbReference type="EMBL" id="MCD7473302.1"/>
    </source>
</evidence>
<dbReference type="Proteomes" id="UP000823775">
    <property type="component" value="Unassembled WGS sequence"/>
</dbReference>
<dbReference type="InterPro" id="IPR008930">
    <property type="entry name" value="Terpenoid_cyclase/PrenylTrfase"/>
</dbReference>
<dbReference type="SUPFAM" id="SSF48239">
    <property type="entry name" value="Terpenoid cyclases/Protein prenyltransferases"/>
    <property type="match status" value="1"/>
</dbReference>
<accession>A0ABS8TP86</accession>
<protein>
    <submittedName>
        <fullName evidence="2">Uncharacterized protein</fullName>
    </submittedName>
</protein>
<comment type="caution">
    <text evidence="2">The sequence shown here is derived from an EMBL/GenBank/DDBJ whole genome shotgun (WGS) entry which is preliminary data.</text>
</comment>
<dbReference type="InterPro" id="IPR018333">
    <property type="entry name" value="Squalene_cyclase"/>
</dbReference>
<organism evidence="2 3">
    <name type="scientific">Datura stramonium</name>
    <name type="common">Jimsonweed</name>
    <name type="synonym">Common thornapple</name>
    <dbReference type="NCBI Taxonomy" id="4076"/>
    <lineage>
        <taxon>Eukaryota</taxon>
        <taxon>Viridiplantae</taxon>
        <taxon>Streptophyta</taxon>
        <taxon>Embryophyta</taxon>
        <taxon>Tracheophyta</taxon>
        <taxon>Spermatophyta</taxon>
        <taxon>Magnoliopsida</taxon>
        <taxon>eudicotyledons</taxon>
        <taxon>Gunneridae</taxon>
        <taxon>Pentapetalae</taxon>
        <taxon>asterids</taxon>
        <taxon>lamiids</taxon>
        <taxon>Solanales</taxon>
        <taxon>Solanaceae</taxon>
        <taxon>Solanoideae</taxon>
        <taxon>Datureae</taxon>
        <taxon>Datura</taxon>
    </lineage>
</organism>